<evidence type="ECO:0000313" key="3">
    <source>
        <dbReference type="EMBL" id="KAJ4180370.1"/>
    </source>
</evidence>
<keyword evidence="4" id="KW-1185">Reference proteome</keyword>
<accession>A0A9W8UWN5</accession>
<proteinExistence type="predicted"/>
<dbReference type="AlphaFoldDB" id="A0A9W8UWN5"/>
<dbReference type="Proteomes" id="UP001152087">
    <property type="component" value="Unassembled WGS sequence"/>
</dbReference>
<feature type="region of interest" description="Disordered" evidence="1">
    <location>
        <begin position="787"/>
        <end position="810"/>
    </location>
</feature>
<sequence length="1050" mass="120876">MNAKTIETAIQRISDHPPEEHLFTKDADVNLALRRNLEHILSVCSIPVIAGNDGSQEPAIALTCGDVDGHRVAPAASFYCFEFLILALDYFKSIPRSRKSVYIYWMTERILKTCNGHLKWLFGKKYRNLSENPFAPHCWVSSKVIDKWDKNSYLPPKSLVEVPFQIIKAGDFYTRHETWKIPREAEVTVQAWIKELDQRNKLGHYAFPRYSNEPTDTFYFTDHVLIWRAIKTAENLGFKSKLSVSIQANDDRGQPTTKTRNYSSIQVQNQILKRFTTENPLSKKQMIAVSRSPAHSRFLLRNKDAALFHAMDLGLFDKPGAEKGHDVWQYKVDTWKNLLDCQIYHEDNDDTTWNGPLRFALSFIVAQAGKRMNLRSVDEMRSYAKSVLIRSAWLNGLLPGGFDANKEPTLYDDVTTRDTYWANSFEIPYILWKCSRHPSADDDTPKTQTKDEATITQQNLVSSSDAALLKSLKQLLEGQTGPNAFPSHPVESMKRNFPFNNVVDQKNIVQLSDEWLYNEPYFFTDKPPRTETSRLLLRFPNMIRNQPRGIAVVDVPKYKMSKTNRQSLNELIKEFSNPADLKNFMSKKRLPSEAKKRFCASFATRPDHNQVYVQTGSGSETDAMEAFYQNHCSNEKFIQEVTEPELNKWTTELHLSFYSINRQQSTSRPARVESSWPNFEILSEGWSSVRLDQIAMGFRFDGDFYDRYWTCHFLECDPLMQSEFNIRDALHDLLLIKGPVWTNDRKEPWQQRRVLELLLFNRIMLRMQQRAANIHKKARLNAWMKSAGNKASAQEGNDTTESNSDDSSDVDYNAYLTTSRRCQEYQQMLQTVEQDLHENLAKVEQWLNREEERGTERPRWTFNDESRYRGIISKLLVSSQHHIQELTRSHAKISNLNDSLAKRLEVIRSGLDQRRADDIQRFTYVTVAFLPLGFATGLFSMSDAPTSRTIVGMVVTAAVALVTTVLVLCYAKPLEAAFTGGSECVRQWVAGMRGSKAKQVRGTHDIETARNTGMTHAITQIAKQEILLSPNILEELLRDRRGIVHNQMKE</sequence>
<gene>
    <name evidence="3" type="ORF">NW755_011864</name>
</gene>
<organism evidence="3 4">
    <name type="scientific">Fusarium falciforme</name>
    <dbReference type="NCBI Taxonomy" id="195108"/>
    <lineage>
        <taxon>Eukaryota</taxon>
        <taxon>Fungi</taxon>
        <taxon>Dikarya</taxon>
        <taxon>Ascomycota</taxon>
        <taxon>Pezizomycotina</taxon>
        <taxon>Sordariomycetes</taxon>
        <taxon>Hypocreomycetidae</taxon>
        <taxon>Hypocreales</taxon>
        <taxon>Nectriaceae</taxon>
        <taxon>Fusarium</taxon>
        <taxon>Fusarium solani species complex</taxon>
    </lineage>
</organism>
<evidence type="ECO:0000313" key="4">
    <source>
        <dbReference type="Proteomes" id="UP001152087"/>
    </source>
</evidence>
<comment type="caution">
    <text evidence="3">The sequence shown here is derived from an EMBL/GenBank/DDBJ whole genome shotgun (WGS) entry which is preliminary data.</text>
</comment>
<keyword evidence="2" id="KW-1133">Transmembrane helix</keyword>
<evidence type="ECO:0000256" key="2">
    <source>
        <dbReference type="SAM" id="Phobius"/>
    </source>
</evidence>
<evidence type="ECO:0008006" key="5">
    <source>
        <dbReference type="Google" id="ProtNLM"/>
    </source>
</evidence>
<name>A0A9W8UWN5_9HYPO</name>
<feature type="transmembrane region" description="Helical" evidence="2">
    <location>
        <begin position="948"/>
        <end position="971"/>
    </location>
</feature>
<keyword evidence="2" id="KW-0472">Membrane</keyword>
<keyword evidence="2" id="KW-0812">Transmembrane</keyword>
<dbReference type="Gene3D" id="1.20.58.340">
    <property type="entry name" value="Magnesium transport protein CorA, transmembrane region"/>
    <property type="match status" value="1"/>
</dbReference>
<evidence type="ECO:0000256" key="1">
    <source>
        <dbReference type="SAM" id="MobiDB-lite"/>
    </source>
</evidence>
<reference evidence="3" key="1">
    <citation type="submission" date="2022-09" db="EMBL/GenBank/DDBJ databases">
        <title>Fusarium specimens isolated from Avocado Roots.</title>
        <authorList>
            <person name="Stajich J."/>
            <person name="Roper C."/>
            <person name="Heimlech-Rivalta G."/>
        </authorList>
    </citation>
    <scope>NUCLEOTIDE SEQUENCE</scope>
    <source>
        <strain evidence="3">A02</strain>
    </source>
</reference>
<protein>
    <recommendedName>
        <fullName evidence="5">Mg2+ transporter zinc transport protein</fullName>
    </recommendedName>
</protein>
<dbReference type="EMBL" id="JAOQAV010000049">
    <property type="protein sequence ID" value="KAJ4180370.1"/>
    <property type="molecule type" value="Genomic_DNA"/>
</dbReference>